<protein>
    <submittedName>
        <fullName evidence="1">Uncharacterized protein</fullName>
    </submittedName>
</protein>
<sequence length="134" mass="15082">MPRSAFGTLCTWHNPVPCEADMIAHLYSTAIISTALEARAIEDLGPQHQTHLLPFDHTHHSHPRRRQSHASAGPGQDDATAIRRVTHGPVVGFFGQGCVDRAGATRSATTTFRAIHRTSRMNYRGRYYWNRRPR</sequence>
<keyword evidence="2" id="KW-1185">Reference proteome</keyword>
<organism evidence="1 2">
    <name type="scientific">Auriscalpium vulgare</name>
    <dbReference type="NCBI Taxonomy" id="40419"/>
    <lineage>
        <taxon>Eukaryota</taxon>
        <taxon>Fungi</taxon>
        <taxon>Dikarya</taxon>
        <taxon>Basidiomycota</taxon>
        <taxon>Agaricomycotina</taxon>
        <taxon>Agaricomycetes</taxon>
        <taxon>Russulales</taxon>
        <taxon>Auriscalpiaceae</taxon>
        <taxon>Auriscalpium</taxon>
    </lineage>
</organism>
<dbReference type="Proteomes" id="UP000814033">
    <property type="component" value="Unassembled WGS sequence"/>
</dbReference>
<accession>A0ACB8S0S7</accession>
<gene>
    <name evidence="1" type="ORF">FA95DRAFT_822732</name>
</gene>
<evidence type="ECO:0000313" key="1">
    <source>
        <dbReference type="EMBL" id="KAI0049727.1"/>
    </source>
</evidence>
<name>A0ACB8S0S7_9AGAM</name>
<reference evidence="1" key="1">
    <citation type="submission" date="2021-02" db="EMBL/GenBank/DDBJ databases">
        <authorList>
            <consortium name="DOE Joint Genome Institute"/>
            <person name="Ahrendt S."/>
            <person name="Looney B.P."/>
            <person name="Miyauchi S."/>
            <person name="Morin E."/>
            <person name="Drula E."/>
            <person name="Courty P.E."/>
            <person name="Chicoki N."/>
            <person name="Fauchery L."/>
            <person name="Kohler A."/>
            <person name="Kuo A."/>
            <person name="Labutti K."/>
            <person name="Pangilinan J."/>
            <person name="Lipzen A."/>
            <person name="Riley R."/>
            <person name="Andreopoulos W."/>
            <person name="He G."/>
            <person name="Johnson J."/>
            <person name="Barry K.W."/>
            <person name="Grigoriev I.V."/>
            <person name="Nagy L."/>
            <person name="Hibbett D."/>
            <person name="Henrissat B."/>
            <person name="Matheny P.B."/>
            <person name="Labbe J."/>
            <person name="Martin F."/>
        </authorList>
    </citation>
    <scope>NUCLEOTIDE SEQUENCE</scope>
    <source>
        <strain evidence="1">FP105234-sp</strain>
    </source>
</reference>
<dbReference type="EMBL" id="MU275870">
    <property type="protein sequence ID" value="KAI0049727.1"/>
    <property type="molecule type" value="Genomic_DNA"/>
</dbReference>
<comment type="caution">
    <text evidence="1">The sequence shown here is derived from an EMBL/GenBank/DDBJ whole genome shotgun (WGS) entry which is preliminary data.</text>
</comment>
<reference evidence="1" key="2">
    <citation type="journal article" date="2022" name="New Phytol.">
        <title>Evolutionary transition to the ectomycorrhizal habit in the genomes of a hyperdiverse lineage of mushroom-forming fungi.</title>
        <authorList>
            <person name="Looney B."/>
            <person name="Miyauchi S."/>
            <person name="Morin E."/>
            <person name="Drula E."/>
            <person name="Courty P.E."/>
            <person name="Kohler A."/>
            <person name="Kuo A."/>
            <person name="LaButti K."/>
            <person name="Pangilinan J."/>
            <person name="Lipzen A."/>
            <person name="Riley R."/>
            <person name="Andreopoulos W."/>
            <person name="He G."/>
            <person name="Johnson J."/>
            <person name="Nolan M."/>
            <person name="Tritt A."/>
            <person name="Barry K.W."/>
            <person name="Grigoriev I.V."/>
            <person name="Nagy L.G."/>
            <person name="Hibbett D."/>
            <person name="Henrissat B."/>
            <person name="Matheny P.B."/>
            <person name="Labbe J."/>
            <person name="Martin F.M."/>
        </authorList>
    </citation>
    <scope>NUCLEOTIDE SEQUENCE</scope>
    <source>
        <strain evidence="1">FP105234-sp</strain>
    </source>
</reference>
<proteinExistence type="predicted"/>
<evidence type="ECO:0000313" key="2">
    <source>
        <dbReference type="Proteomes" id="UP000814033"/>
    </source>
</evidence>